<dbReference type="SUPFAM" id="SSF53756">
    <property type="entry name" value="UDP-Glycosyltransferase/glycogen phosphorylase"/>
    <property type="match status" value="1"/>
</dbReference>
<dbReference type="KEGG" id="eel:EUBELI_00263"/>
<gene>
    <name evidence="2" type="ordered locus">EUBELI_00263</name>
</gene>
<protein>
    <submittedName>
        <fullName evidence="2">Galactosyltransferase</fullName>
    </submittedName>
</protein>
<evidence type="ECO:0000313" key="2">
    <source>
        <dbReference type="EMBL" id="ACR71299.1"/>
    </source>
</evidence>
<organism evidence="2 3">
    <name type="scientific">Lachnospira eligens (strain ATCC 27750 / DSM 3376 / VPI C15-48 / C15-B4)</name>
    <name type="common">Eubacterium eligens</name>
    <dbReference type="NCBI Taxonomy" id="515620"/>
    <lineage>
        <taxon>Bacteria</taxon>
        <taxon>Bacillati</taxon>
        <taxon>Bacillota</taxon>
        <taxon>Clostridia</taxon>
        <taxon>Lachnospirales</taxon>
        <taxon>Lachnospiraceae</taxon>
        <taxon>Lachnospira</taxon>
    </lineage>
</organism>
<dbReference type="Gene3D" id="3.40.50.2000">
    <property type="entry name" value="Glycogen Phosphorylase B"/>
    <property type="match status" value="2"/>
</dbReference>
<dbReference type="PANTHER" id="PTHR45947">
    <property type="entry name" value="SULFOQUINOVOSYL TRANSFERASE SQD2"/>
    <property type="match status" value="1"/>
</dbReference>
<evidence type="ECO:0000313" key="3">
    <source>
        <dbReference type="Proteomes" id="UP000001476"/>
    </source>
</evidence>
<accession>C4Z2P4</accession>
<keyword evidence="3" id="KW-1185">Reference proteome</keyword>
<dbReference type="eggNOG" id="COG0438">
    <property type="taxonomic scope" value="Bacteria"/>
</dbReference>
<sequence>MIRVDILSPVGGKVGGIENVIKLWTKNLSQPDYVVRVIHMSPGTKYLDGYEYAYAFCDKEDEDFNEKLKRFVKNYAGFINEYGAPDVCIATNWPVMCVVAETVRRILKSDYKIISWVHSSIAEYKKAGLGGIDEMLCADAHLCISRNNERHLLEYVERTKVYYVGNPVIMQSFIEKTHGEKQLCYVGRLQEIKRVDIILEALYRAHNKWNLRIIGDGESAQDLKEITRYLKLQDRVEYTGWKENPWEYCRDACALVAASEYEGFMLTGAEAMSMGLTVISTPVEGLIDYLIPGKNGYLFEKNNAEELAQVLDYLYDGKLPMCDRKACRESVDKYSENNYIKKIKKNLEEWLSI</sequence>
<dbReference type="HOGENOM" id="CLU_009583_0_0_9"/>
<dbReference type="STRING" id="515620.EUBELI_00263"/>
<dbReference type="EMBL" id="CP001104">
    <property type="protein sequence ID" value="ACR71299.1"/>
    <property type="molecule type" value="Genomic_DNA"/>
</dbReference>
<dbReference type="GO" id="GO:0016757">
    <property type="term" value="F:glycosyltransferase activity"/>
    <property type="evidence" value="ECO:0007669"/>
    <property type="project" value="UniProtKB-KW"/>
</dbReference>
<keyword evidence="2" id="KW-0328">Glycosyltransferase</keyword>
<dbReference type="InterPro" id="IPR001296">
    <property type="entry name" value="Glyco_trans_1"/>
</dbReference>
<dbReference type="Pfam" id="PF00534">
    <property type="entry name" value="Glycos_transf_1"/>
    <property type="match status" value="1"/>
</dbReference>
<evidence type="ECO:0000259" key="1">
    <source>
        <dbReference type="Pfam" id="PF00534"/>
    </source>
</evidence>
<reference evidence="2 3" key="1">
    <citation type="journal article" date="2009" name="Proc. Natl. Acad. Sci. U.S.A.">
        <title>Characterizing a model human gut microbiota composed of members of its two dominant bacterial phyla.</title>
        <authorList>
            <person name="Mahowald M.A."/>
            <person name="Rey F.E."/>
            <person name="Seedorf H."/>
            <person name="Turnbaugh P.J."/>
            <person name="Fulton R.S."/>
            <person name="Wollam A."/>
            <person name="Shah N."/>
            <person name="Wang C."/>
            <person name="Magrini V."/>
            <person name="Wilson R.K."/>
            <person name="Cantarel B.L."/>
            <person name="Coutinho P.M."/>
            <person name="Henrissat B."/>
            <person name="Crock L.W."/>
            <person name="Russell A."/>
            <person name="Verberkmoes N.C."/>
            <person name="Hettich R.L."/>
            <person name="Gordon J.I."/>
        </authorList>
    </citation>
    <scope>NUCLEOTIDE SEQUENCE [LARGE SCALE GENOMIC DNA]</scope>
    <source>
        <strain evidence="3">ATCC 27750 / DSM 3376 / VPI C15-48 / C15-B4</strain>
    </source>
</reference>
<name>C4Z2P4_LACE2</name>
<dbReference type="RefSeq" id="WP_012738536.1">
    <property type="nucleotide sequence ID" value="NC_012778.1"/>
</dbReference>
<proteinExistence type="predicted"/>
<dbReference type="Proteomes" id="UP000001476">
    <property type="component" value="Chromosome"/>
</dbReference>
<dbReference type="CDD" id="cd03811">
    <property type="entry name" value="GT4_GT28_WabH-like"/>
    <property type="match status" value="1"/>
</dbReference>
<dbReference type="InterPro" id="IPR050194">
    <property type="entry name" value="Glycosyltransferase_grp1"/>
</dbReference>
<dbReference type="AlphaFoldDB" id="C4Z2P4"/>
<dbReference type="GeneID" id="41355039"/>
<feature type="domain" description="Glycosyl transferase family 1" evidence="1">
    <location>
        <begin position="176"/>
        <end position="320"/>
    </location>
</feature>
<keyword evidence="2" id="KW-0808">Transferase</keyword>
<dbReference type="CAZy" id="GT4">
    <property type="family name" value="Glycosyltransferase Family 4"/>
</dbReference>
<dbReference type="PANTHER" id="PTHR45947:SF3">
    <property type="entry name" value="SULFOQUINOVOSYL TRANSFERASE SQD2"/>
    <property type="match status" value="1"/>
</dbReference>